<dbReference type="Proteomes" id="UP001152799">
    <property type="component" value="Chromosome 13"/>
</dbReference>
<dbReference type="GO" id="GO:0006508">
    <property type="term" value="P:proteolysis"/>
    <property type="evidence" value="ECO:0007669"/>
    <property type="project" value="UniProtKB-KW"/>
</dbReference>
<evidence type="ECO:0000313" key="12">
    <source>
        <dbReference type="EMBL" id="CAG9763129.1"/>
    </source>
</evidence>
<dbReference type="InterPro" id="IPR019489">
    <property type="entry name" value="Clp_ATPase_C"/>
</dbReference>
<dbReference type="GO" id="GO:0005524">
    <property type="term" value="F:ATP binding"/>
    <property type="evidence" value="ECO:0007669"/>
    <property type="project" value="UniProtKB-KW"/>
</dbReference>
<keyword evidence="4 8" id="KW-0720">Serine protease</keyword>
<keyword evidence="6" id="KW-1015">Disulfide bond</keyword>
<dbReference type="FunFam" id="2.40.10.10:FF:000006">
    <property type="entry name" value="Serine proteinase stubble"/>
    <property type="match status" value="1"/>
</dbReference>
<dbReference type="InterPro" id="IPR001270">
    <property type="entry name" value="ClpA/B"/>
</dbReference>
<keyword evidence="1 8" id="KW-0645">Protease</keyword>
<evidence type="ECO:0000256" key="1">
    <source>
        <dbReference type="ARBA" id="ARBA00022670"/>
    </source>
</evidence>
<evidence type="ECO:0000313" key="13">
    <source>
        <dbReference type="Proteomes" id="UP001152799"/>
    </source>
</evidence>
<evidence type="ECO:0000256" key="8">
    <source>
        <dbReference type="RuleBase" id="RU363034"/>
    </source>
</evidence>
<dbReference type="Gene3D" id="1.25.40.20">
    <property type="entry name" value="Ankyrin repeat-containing domain"/>
    <property type="match status" value="1"/>
</dbReference>
<dbReference type="Gene3D" id="2.40.10.10">
    <property type="entry name" value="Trypsin-like serine proteases"/>
    <property type="match status" value="1"/>
</dbReference>
<dbReference type="SUPFAM" id="SSF48403">
    <property type="entry name" value="Ankyrin repeat"/>
    <property type="match status" value="1"/>
</dbReference>
<reference evidence="12" key="1">
    <citation type="submission" date="2022-01" db="EMBL/GenBank/DDBJ databases">
        <authorList>
            <person name="King R."/>
        </authorList>
    </citation>
    <scope>NUCLEOTIDE SEQUENCE</scope>
</reference>
<dbReference type="SUPFAM" id="SSF50494">
    <property type="entry name" value="Trypsin-like serine proteases"/>
    <property type="match status" value="1"/>
</dbReference>
<keyword evidence="5" id="KW-0067">ATP-binding</keyword>
<evidence type="ECO:0000256" key="5">
    <source>
        <dbReference type="ARBA" id="ARBA00022840"/>
    </source>
</evidence>
<organism evidence="12 13">
    <name type="scientific">Ceutorhynchus assimilis</name>
    <name type="common">cabbage seed weevil</name>
    <dbReference type="NCBI Taxonomy" id="467358"/>
    <lineage>
        <taxon>Eukaryota</taxon>
        <taxon>Metazoa</taxon>
        <taxon>Ecdysozoa</taxon>
        <taxon>Arthropoda</taxon>
        <taxon>Hexapoda</taxon>
        <taxon>Insecta</taxon>
        <taxon>Pterygota</taxon>
        <taxon>Neoptera</taxon>
        <taxon>Endopterygota</taxon>
        <taxon>Coleoptera</taxon>
        <taxon>Polyphaga</taxon>
        <taxon>Cucujiformia</taxon>
        <taxon>Curculionidae</taxon>
        <taxon>Ceutorhynchinae</taxon>
        <taxon>Ceutorhynchus</taxon>
    </lineage>
</organism>
<name>A0A9N9MF82_9CUCU</name>
<dbReference type="InterPro" id="IPR033116">
    <property type="entry name" value="TRYPSIN_SER"/>
</dbReference>
<dbReference type="SUPFAM" id="SSF52540">
    <property type="entry name" value="P-loop containing nucleoside triphosphate hydrolases"/>
    <property type="match status" value="1"/>
</dbReference>
<dbReference type="Pfam" id="PF12796">
    <property type="entry name" value="Ank_2"/>
    <property type="match status" value="1"/>
</dbReference>
<dbReference type="Gene3D" id="3.40.50.300">
    <property type="entry name" value="P-loop containing nucleotide triphosphate hydrolases"/>
    <property type="match status" value="1"/>
</dbReference>
<feature type="domain" description="Peptidase S1" evidence="11">
    <location>
        <begin position="968"/>
        <end position="1197"/>
    </location>
</feature>
<dbReference type="PROSITE" id="PS50240">
    <property type="entry name" value="TRYPSIN_DOM"/>
    <property type="match status" value="1"/>
</dbReference>
<dbReference type="PROSITE" id="PS50297">
    <property type="entry name" value="ANK_REP_REGION"/>
    <property type="match status" value="2"/>
</dbReference>
<evidence type="ECO:0000256" key="4">
    <source>
        <dbReference type="ARBA" id="ARBA00022825"/>
    </source>
</evidence>
<feature type="repeat" description="ANK" evidence="7">
    <location>
        <begin position="172"/>
        <end position="204"/>
    </location>
</feature>
<gene>
    <name evidence="12" type="ORF">CEUTPL_LOCUS3799</name>
</gene>
<dbReference type="InterPro" id="IPR036770">
    <property type="entry name" value="Ankyrin_rpt-contain_sf"/>
</dbReference>
<dbReference type="AlphaFoldDB" id="A0A9N9MF82"/>
<keyword evidence="13" id="KW-1185">Reference proteome</keyword>
<dbReference type="InterPro" id="IPR009003">
    <property type="entry name" value="Peptidase_S1_PA"/>
</dbReference>
<dbReference type="InterPro" id="IPR050130">
    <property type="entry name" value="ClpA_ClpB"/>
</dbReference>
<dbReference type="Gene3D" id="1.10.8.60">
    <property type="match status" value="1"/>
</dbReference>
<dbReference type="Pfam" id="PF07724">
    <property type="entry name" value="AAA_2"/>
    <property type="match status" value="1"/>
</dbReference>
<evidence type="ECO:0000256" key="2">
    <source>
        <dbReference type="ARBA" id="ARBA00022741"/>
    </source>
</evidence>
<dbReference type="InterPro" id="IPR002110">
    <property type="entry name" value="Ankyrin_rpt"/>
</dbReference>
<dbReference type="PROSITE" id="PS00135">
    <property type="entry name" value="TRYPSIN_SER"/>
    <property type="match status" value="1"/>
</dbReference>
<dbReference type="GO" id="GO:0004252">
    <property type="term" value="F:serine-type endopeptidase activity"/>
    <property type="evidence" value="ECO:0007669"/>
    <property type="project" value="InterPro"/>
</dbReference>
<dbReference type="Pfam" id="PF00089">
    <property type="entry name" value="Trypsin"/>
    <property type="match status" value="1"/>
</dbReference>
<dbReference type="GO" id="GO:0034605">
    <property type="term" value="P:cellular response to heat"/>
    <property type="evidence" value="ECO:0007669"/>
    <property type="project" value="TreeGrafter"/>
</dbReference>
<protein>
    <recommendedName>
        <fullName evidence="11">Peptidase S1 domain-containing protein</fullName>
    </recommendedName>
</protein>
<dbReference type="PROSITE" id="PS00134">
    <property type="entry name" value="TRYPSIN_HIS"/>
    <property type="match status" value="1"/>
</dbReference>
<dbReference type="PRINTS" id="PR00300">
    <property type="entry name" value="CLPPROTEASEA"/>
</dbReference>
<keyword evidence="10" id="KW-1133">Transmembrane helix</keyword>
<dbReference type="GO" id="GO:0005739">
    <property type="term" value="C:mitochondrion"/>
    <property type="evidence" value="ECO:0007669"/>
    <property type="project" value="TreeGrafter"/>
</dbReference>
<dbReference type="Pfam" id="PF10431">
    <property type="entry name" value="ClpB_D2-small"/>
    <property type="match status" value="1"/>
</dbReference>
<dbReference type="SMART" id="SM00382">
    <property type="entry name" value="AAA"/>
    <property type="match status" value="1"/>
</dbReference>
<accession>A0A9N9MF82</accession>
<dbReference type="SMART" id="SM00020">
    <property type="entry name" value="Tryp_SPc"/>
    <property type="match status" value="1"/>
</dbReference>
<dbReference type="PROSITE" id="PS50088">
    <property type="entry name" value="ANK_REPEAT"/>
    <property type="match status" value="2"/>
</dbReference>
<dbReference type="GO" id="GO:0016887">
    <property type="term" value="F:ATP hydrolysis activity"/>
    <property type="evidence" value="ECO:0007669"/>
    <property type="project" value="InterPro"/>
</dbReference>
<dbReference type="SMART" id="SM00248">
    <property type="entry name" value="ANK"/>
    <property type="match status" value="3"/>
</dbReference>
<dbReference type="CDD" id="cd00190">
    <property type="entry name" value="Tryp_SPc"/>
    <property type="match status" value="1"/>
</dbReference>
<dbReference type="Pfam" id="PF00023">
    <property type="entry name" value="Ank"/>
    <property type="match status" value="1"/>
</dbReference>
<dbReference type="InterPro" id="IPR003593">
    <property type="entry name" value="AAA+_ATPase"/>
</dbReference>
<evidence type="ECO:0000256" key="9">
    <source>
        <dbReference type="SAM" id="MobiDB-lite"/>
    </source>
</evidence>
<dbReference type="InterPro" id="IPR001254">
    <property type="entry name" value="Trypsin_dom"/>
</dbReference>
<proteinExistence type="predicted"/>
<dbReference type="OrthoDB" id="47330at2759"/>
<evidence type="ECO:0000256" key="6">
    <source>
        <dbReference type="ARBA" id="ARBA00023157"/>
    </source>
</evidence>
<feature type="repeat" description="ANK" evidence="7">
    <location>
        <begin position="109"/>
        <end position="141"/>
    </location>
</feature>
<dbReference type="PANTHER" id="PTHR11638:SF93">
    <property type="entry name" value="MITOCHONDRIAL DISAGGREGASE"/>
    <property type="match status" value="1"/>
</dbReference>
<dbReference type="PANTHER" id="PTHR11638">
    <property type="entry name" value="ATP-DEPENDENT CLP PROTEASE"/>
    <property type="match status" value="1"/>
</dbReference>
<feature type="region of interest" description="Disordered" evidence="9">
    <location>
        <begin position="680"/>
        <end position="702"/>
    </location>
</feature>
<dbReference type="CDD" id="cd19499">
    <property type="entry name" value="RecA-like_ClpB_Hsp104-like"/>
    <property type="match status" value="1"/>
</dbReference>
<evidence type="ECO:0000256" key="3">
    <source>
        <dbReference type="ARBA" id="ARBA00022801"/>
    </source>
</evidence>
<keyword evidence="2" id="KW-0547">Nucleotide-binding</keyword>
<feature type="transmembrane region" description="Helical" evidence="10">
    <location>
        <begin position="877"/>
        <end position="897"/>
    </location>
</feature>
<keyword evidence="10" id="KW-0472">Membrane</keyword>
<sequence>MSRIYTLLKSNIKVLERLSLRKHYRTSTQNPFNSNLKSISLQHHYKPKWHNYWNWLPKHFAFFAVALCDADNLPSRQEKRFFKAIQYGLTHEVNNLIKNGMDVNITHPLGWTPLMVASVNNQYDIVKLLLDNNANPNSTDNYKNPGRTSQTKVLMIRDEEFSNTLNNKATFMGFTALHYAVLMDNFEIVKLLIEKGANPCIENEAGQKPYVYAKEGPLKEFLKVETEKYEEKAKEKELEERRKFPLEDRLKQYIVGQEGAIAIVAATVRRKENGWTDEDHPLVFLFLGSSGIGKTELAKQVAAYIHKNEKESFIRLDMSEYQEKHEVAKLIGAPPGYIGHDQGGQLTAKLKTCPNAVVLFDEVDKAHPDVLTVLLQLFDEGRLTDGQGKTIECKNAIFVMTSNLASQEIANHALNLRKDVEKLKLERNNNLSDDIIISRKFKDAVVKPILKRHFKRDEFLGRINEIVYFLPFSRRELLQLVQRELECWAQRAKDRHKIDIKWDRNVESALADGYDVCYGARSIKYEVERRVVNQLAAAHEKGMIGRGCMINITASWPENCDCAEFKIQVKKSGFKDFIDIGNVLPTIYRYPVGSSPNLLKLVSASIQNIHVYVCVCVCKQYLCVNVRTTKIEMATRSKKKQPQAKYSLGNEAEELHRKQLAIEKEIRLLKEQQQKTFCVRNIPNKPPPPYRPSPLKTTQKSPSVIPASKEEIAQITEYSAKILHKAYLSKNLDNVCISDNILNLIGKNINKGCYKYVFDLCKEIAKDHYGQFTQAGPSWMDFSTKTALLNKPLDVNGLNKLMTKKLLDLFGFDRNRNCKPPKKKHLEEILKQEMQAEEGTWTSFAQDEALIKNKMVNELMEILLKESALVLKKEQNYLFRMNIIIICVITFMCLLIVNNIQAMKNTSETQRQPRIFFNNNFFSNILGVGGGGSSSESILDDDDDDINNEEQTRNCTCECGISKHENRIVGGHPAGINHYPWIARIVYDGHFHCGASLISENYVLTAAHCVRNLKRSKIRIILGDHDQSTTTDVQAKMRAVAKIIKHRNFDMENYNHDIALLKLRKPVDYGSNIQPICLPSITDPAGKAGTVIGWGRTSESGALPNIVQEVEVPILSLSQCRAMKYRASRITTYMLCAGKGVQDSCQGDSGGPLLVHNGDKYEIAGIVSWGVGCGRPGYPGVYTRVSRYINWLKINLEDNCLCT</sequence>
<evidence type="ECO:0000256" key="10">
    <source>
        <dbReference type="SAM" id="Phobius"/>
    </source>
</evidence>
<keyword evidence="10" id="KW-0812">Transmembrane</keyword>
<dbReference type="InterPro" id="IPR043504">
    <property type="entry name" value="Peptidase_S1_PA_chymotrypsin"/>
</dbReference>
<dbReference type="EMBL" id="OU892289">
    <property type="protein sequence ID" value="CAG9763129.1"/>
    <property type="molecule type" value="Genomic_DNA"/>
</dbReference>
<evidence type="ECO:0000256" key="7">
    <source>
        <dbReference type="PROSITE-ProRule" id="PRU00023"/>
    </source>
</evidence>
<keyword evidence="3 8" id="KW-0378">Hydrolase</keyword>
<dbReference type="InterPro" id="IPR003959">
    <property type="entry name" value="ATPase_AAA_core"/>
</dbReference>
<dbReference type="InterPro" id="IPR018114">
    <property type="entry name" value="TRYPSIN_HIS"/>
</dbReference>
<keyword evidence="7" id="KW-0040">ANK repeat</keyword>
<dbReference type="InterPro" id="IPR027417">
    <property type="entry name" value="P-loop_NTPase"/>
</dbReference>
<evidence type="ECO:0000259" key="11">
    <source>
        <dbReference type="PROSITE" id="PS50240"/>
    </source>
</evidence>